<dbReference type="Pfam" id="PF13419">
    <property type="entry name" value="HAD_2"/>
    <property type="match status" value="1"/>
</dbReference>
<dbReference type="RefSeq" id="WP_126994571.1">
    <property type="nucleotide sequence ID" value="NZ_CP034346.1"/>
</dbReference>
<dbReference type="GO" id="GO:0005829">
    <property type="term" value="C:cytosol"/>
    <property type="evidence" value="ECO:0007669"/>
    <property type="project" value="TreeGrafter"/>
</dbReference>
<dbReference type="NCBIfam" id="NF009804">
    <property type="entry name" value="PRK13288.1"/>
    <property type="match status" value="1"/>
</dbReference>
<accession>A0A3S9USD1</accession>
<dbReference type="SFLD" id="SFLDG01129">
    <property type="entry name" value="C1.5:_HAD__Beta-PGM__Phosphata"/>
    <property type="match status" value="1"/>
</dbReference>
<dbReference type="AlphaFoldDB" id="A0A3S9USD1"/>
<dbReference type="PANTHER" id="PTHR43434:SF26">
    <property type="entry name" value="PYROPHOSPHATASE PPAX"/>
    <property type="match status" value="1"/>
</dbReference>
<dbReference type="GO" id="GO:0006281">
    <property type="term" value="P:DNA repair"/>
    <property type="evidence" value="ECO:0007669"/>
    <property type="project" value="TreeGrafter"/>
</dbReference>
<dbReference type="InterPro" id="IPR050155">
    <property type="entry name" value="HAD-like_hydrolase_sf"/>
</dbReference>
<dbReference type="EMBL" id="CP034346">
    <property type="protein sequence ID" value="AZS13164.1"/>
    <property type="molecule type" value="Genomic_DNA"/>
</dbReference>
<gene>
    <name evidence="1" type="primary">ppaX</name>
    <name evidence="1" type="ORF">EI981_00780</name>
</gene>
<dbReference type="OrthoDB" id="9807630at2"/>
<dbReference type="InterPro" id="IPR023214">
    <property type="entry name" value="HAD_sf"/>
</dbReference>
<evidence type="ECO:0000313" key="2">
    <source>
        <dbReference type="Proteomes" id="UP000270678"/>
    </source>
</evidence>
<dbReference type="PANTHER" id="PTHR43434">
    <property type="entry name" value="PHOSPHOGLYCOLATE PHOSPHATASE"/>
    <property type="match status" value="1"/>
</dbReference>
<dbReference type="GO" id="GO:0004427">
    <property type="term" value="F:inorganic diphosphate phosphatase activity"/>
    <property type="evidence" value="ECO:0007669"/>
    <property type="project" value="UniProtKB-EC"/>
</dbReference>
<dbReference type="Proteomes" id="UP000270678">
    <property type="component" value="Chromosome"/>
</dbReference>
<dbReference type="PRINTS" id="PR00413">
    <property type="entry name" value="HADHALOGNASE"/>
</dbReference>
<dbReference type="InterPro" id="IPR036412">
    <property type="entry name" value="HAD-like_sf"/>
</dbReference>
<keyword evidence="2" id="KW-1185">Reference proteome</keyword>
<reference evidence="2" key="1">
    <citation type="submission" date="2018-12" db="EMBL/GenBank/DDBJ databases">
        <title>Complete genome sequence of Paenibacillus sp. MBLB1234.</title>
        <authorList>
            <person name="Nam Y.-D."/>
            <person name="Kang J."/>
            <person name="Chung W.-H."/>
            <person name="Park Y.S."/>
        </authorList>
    </citation>
    <scope>NUCLEOTIDE SEQUENCE [LARGE SCALE GENOMIC DNA]</scope>
    <source>
        <strain evidence="2">MBLB1234</strain>
    </source>
</reference>
<protein>
    <submittedName>
        <fullName evidence="1">Pyrophosphatase PpaX</fullName>
        <ecNumber evidence="1">3.6.1.1</ecNumber>
    </submittedName>
</protein>
<sequence length="216" mass="24458">MMRTVLFDLDGTIVNTNELIIKTFIHVIDKHLDKPYTREQIIPYMGMTLEEQLQIFSGKEEVSHLVKEYRTYNNEHHDELVREFPHVLEVIRALHEKGIKLGVVTTKIRHTAMRALELFGLRPYMDVIITVEDVQHPKPHAEPILTAISQLNADPASTLMVGDSAADLLSAHAAGVRSAAVAWSLKGTKELQKYDPDYILNDMTDLYDLVGMGARN</sequence>
<organism evidence="1 2">
    <name type="scientific">Paenibacillus lutimineralis</name>
    <dbReference type="NCBI Taxonomy" id="2707005"/>
    <lineage>
        <taxon>Bacteria</taxon>
        <taxon>Bacillati</taxon>
        <taxon>Bacillota</taxon>
        <taxon>Bacilli</taxon>
        <taxon>Bacillales</taxon>
        <taxon>Paenibacillaceae</taxon>
        <taxon>Paenibacillus</taxon>
    </lineage>
</organism>
<dbReference type="NCBIfam" id="TIGR01509">
    <property type="entry name" value="HAD-SF-IA-v3"/>
    <property type="match status" value="1"/>
</dbReference>
<dbReference type="KEGG" id="plut:EI981_00780"/>
<dbReference type="EC" id="3.6.1.1" evidence="1"/>
<dbReference type="GO" id="GO:0008967">
    <property type="term" value="F:phosphoglycolate phosphatase activity"/>
    <property type="evidence" value="ECO:0007669"/>
    <property type="project" value="TreeGrafter"/>
</dbReference>
<dbReference type="SUPFAM" id="SSF56784">
    <property type="entry name" value="HAD-like"/>
    <property type="match status" value="1"/>
</dbReference>
<proteinExistence type="predicted"/>
<keyword evidence="1" id="KW-0378">Hydrolase</keyword>
<dbReference type="Gene3D" id="1.10.150.240">
    <property type="entry name" value="Putative phosphatase, domain 2"/>
    <property type="match status" value="1"/>
</dbReference>
<dbReference type="InterPro" id="IPR041492">
    <property type="entry name" value="HAD_2"/>
</dbReference>
<dbReference type="SFLD" id="SFLDS00003">
    <property type="entry name" value="Haloacid_Dehalogenase"/>
    <property type="match status" value="1"/>
</dbReference>
<dbReference type="InterPro" id="IPR023198">
    <property type="entry name" value="PGP-like_dom2"/>
</dbReference>
<dbReference type="InterPro" id="IPR006439">
    <property type="entry name" value="HAD-SF_hydro_IA"/>
</dbReference>
<dbReference type="NCBIfam" id="TIGR01549">
    <property type="entry name" value="HAD-SF-IA-v1"/>
    <property type="match status" value="1"/>
</dbReference>
<dbReference type="FunFam" id="3.40.50.1000:FF:000022">
    <property type="entry name" value="Phosphoglycolate phosphatase"/>
    <property type="match status" value="1"/>
</dbReference>
<dbReference type="Gene3D" id="3.40.50.1000">
    <property type="entry name" value="HAD superfamily/HAD-like"/>
    <property type="match status" value="1"/>
</dbReference>
<name>A0A3S9USD1_9BACL</name>
<dbReference type="SFLD" id="SFLDG01135">
    <property type="entry name" value="C1.5.6:_HAD__Beta-PGM__Phospha"/>
    <property type="match status" value="1"/>
</dbReference>
<evidence type="ECO:0000313" key="1">
    <source>
        <dbReference type="EMBL" id="AZS13164.1"/>
    </source>
</evidence>